<gene>
    <name evidence="2" type="ORF">GOQ27_13040</name>
</gene>
<evidence type="ECO:0000256" key="1">
    <source>
        <dbReference type="SAM" id="Phobius"/>
    </source>
</evidence>
<dbReference type="EMBL" id="WSFT01000050">
    <property type="protein sequence ID" value="MBS4539395.1"/>
    <property type="molecule type" value="Genomic_DNA"/>
</dbReference>
<name>A0A942UXI4_9FIRM</name>
<evidence type="ECO:0000313" key="3">
    <source>
        <dbReference type="Proteomes" id="UP000724672"/>
    </source>
</evidence>
<feature type="transmembrane region" description="Helical" evidence="1">
    <location>
        <begin position="6"/>
        <end position="22"/>
    </location>
</feature>
<reference evidence="2" key="1">
    <citation type="submission" date="2019-12" db="EMBL/GenBank/DDBJ databases">
        <title>Clostridiaceae gen. nov. sp. nov., isolated from sediment in Xinjiang, China.</title>
        <authorList>
            <person name="Zhang R."/>
        </authorList>
    </citation>
    <scope>NUCLEOTIDE SEQUENCE</scope>
    <source>
        <strain evidence="2">D2Q-11</strain>
    </source>
</reference>
<keyword evidence="3" id="KW-1185">Reference proteome</keyword>
<keyword evidence="1" id="KW-0812">Transmembrane</keyword>
<proteinExistence type="predicted"/>
<sequence length="48" mass="5416">MENLIVILVIATILYFAIKPIIRFKKEKGSGISCYKCSQYKDGNCSKS</sequence>
<keyword evidence="1" id="KW-1133">Transmembrane helix</keyword>
<evidence type="ECO:0000313" key="2">
    <source>
        <dbReference type="EMBL" id="MBS4539395.1"/>
    </source>
</evidence>
<keyword evidence="1" id="KW-0472">Membrane</keyword>
<organism evidence="2 3">
    <name type="scientific">Anaeromonas frigoriresistens</name>
    <dbReference type="NCBI Taxonomy" id="2683708"/>
    <lineage>
        <taxon>Bacteria</taxon>
        <taxon>Bacillati</taxon>
        <taxon>Bacillota</taxon>
        <taxon>Tissierellia</taxon>
        <taxon>Tissierellales</taxon>
        <taxon>Thermohalobacteraceae</taxon>
        <taxon>Anaeromonas</taxon>
    </lineage>
</organism>
<accession>A0A942UXI4</accession>
<comment type="caution">
    <text evidence="2">The sequence shown here is derived from an EMBL/GenBank/DDBJ whole genome shotgun (WGS) entry which is preliminary data.</text>
</comment>
<dbReference type="AlphaFoldDB" id="A0A942UXI4"/>
<protein>
    <submittedName>
        <fullName evidence="2">FeoB-associated Cys-rich membrane protein</fullName>
    </submittedName>
</protein>
<dbReference type="Proteomes" id="UP000724672">
    <property type="component" value="Unassembled WGS sequence"/>
</dbReference>
<dbReference type="RefSeq" id="WP_203367319.1">
    <property type="nucleotide sequence ID" value="NZ_WSFT01000050.1"/>
</dbReference>